<dbReference type="InterPro" id="IPR022386">
    <property type="entry name" value="Chitin_NgcE"/>
</dbReference>
<evidence type="ECO:0000256" key="2">
    <source>
        <dbReference type="ARBA" id="ARBA00008520"/>
    </source>
</evidence>
<dbReference type="InterPro" id="IPR050490">
    <property type="entry name" value="Bact_solute-bd_prot1"/>
</dbReference>
<gene>
    <name evidence="7" type="primary">ngcE</name>
    <name evidence="7" type="ORF">LWF01_00760</name>
</gene>
<dbReference type="PROSITE" id="PS51318">
    <property type="entry name" value="TAT"/>
    <property type="match status" value="1"/>
</dbReference>
<name>A0ABY8QVB0_9MICO</name>
<dbReference type="Proteomes" id="UP001209083">
    <property type="component" value="Chromosome"/>
</dbReference>
<feature type="signal peptide" evidence="6">
    <location>
        <begin position="1"/>
        <end position="36"/>
    </location>
</feature>
<keyword evidence="8" id="KW-1185">Reference proteome</keyword>
<evidence type="ECO:0000256" key="4">
    <source>
        <dbReference type="ARBA" id="ARBA00022729"/>
    </source>
</evidence>
<comment type="similarity">
    <text evidence="2">Belongs to the bacterial solute-binding protein 1 family.</text>
</comment>
<dbReference type="Gene3D" id="3.40.190.10">
    <property type="entry name" value="Periplasmic binding protein-like II"/>
    <property type="match status" value="2"/>
</dbReference>
<dbReference type="PROSITE" id="PS51257">
    <property type="entry name" value="PROKAR_LIPOPROTEIN"/>
    <property type="match status" value="1"/>
</dbReference>
<protein>
    <submittedName>
        <fullName evidence="7">N-acetylglucosamine/diacetylchitobiose ABC transporter substrate-binding protein</fullName>
    </submittedName>
</protein>
<dbReference type="Pfam" id="PF01547">
    <property type="entry name" value="SBP_bac_1"/>
    <property type="match status" value="1"/>
</dbReference>
<dbReference type="RefSeq" id="WP_349639130.1">
    <property type="nucleotide sequence ID" value="NZ_CP090958.1"/>
</dbReference>
<evidence type="ECO:0000256" key="1">
    <source>
        <dbReference type="ARBA" id="ARBA00004196"/>
    </source>
</evidence>
<organism evidence="7 8">
    <name type="scientific">Saxibacter everestensis</name>
    <dbReference type="NCBI Taxonomy" id="2909229"/>
    <lineage>
        <taxon>Bacteria</taxon>
        <taxon>Bacillati</taxon>
        <taxon>Actinomycetota</taxon>
        <taxon>Actinomycetes</taxon>
        <taxon>Micrococcales</taxon>
        <taxon>Brevibacteriaceae</taxon>
        <taxon>Saxibacter</taxon>
    </lineage>
</organism>
<dbReference type="NCBIfam" id="TIGR03851">
    <property type="entry name" value="chitin_NgcE"/>
    <property type="match status" value="1"/>
</dbReference>
<dbReference type="InterPro" id="IPR006311">
    <property type="entry name" value="TAT_signal"/>
</dbReference>
<dbReference type="PANTHER" id="PTHR43649:SF31">
    <property type="entry name" value="SN-GLYCEROL-3-PHOSPHATE-BINDING PERIPLASMIC PROTEIN UGPB"/>
    <property type="match status" value="1"/>
</dbReference>
<comment type="subcellular location">
    <subcellularLocation>
        <location evidence="1">Cell envelope</location>
    </subcellularLocation>
</comment>
<accession>A0ABY8QVB0</accession>
<evidence type="ECO:0000256" key="6">
    <source>
        <dbReference type="SAM" id="SignalP"/>
    </source>
</evidence>
<dbReference type="PANTHER" id="PTHR43649">
    <property type="entry name" value="ARABINOSE-BINDING PROTEIN-RELATED"/>
    <property type="match status" value="1"/>
</dbReference>
<reference evidence="7 8" key="1">
    <citation type="submission" date="2023-05" db="EMBL/GenBank/DDBJ databases">
        <title>Lithophilousrod everest ZFBP1038 complete genpme.</title>
        <authorList>
            <person name="Tian M."/>
        </authorList>
    </citation>
    <scope>NUCLEOTIDE SEQUENCE [LARGE SCALE GENOMIC DNA]</scope>
    <source>
        <strain evidence="7 8">ZFBP1038</strain>
    </source>
</reference>
<proteinExistence type="inferred from homology"/>
<feature type="region of interest" description="Disordered" evidence="5">
    <location>
        <begin position="39"/>
        <end position="60"/>
    </location>
</feature>
<evidence type="ECO:0000256" key="5">
    <source>
        <dbReference type="SAM" id="MobiDB-lite"/>
    </source>
</evidence>
<keyword evidence="4 6" id="KW-0732">Signal</keyword>
<evidence type="ECO:0000256" key="3">
    <source>
        <dbReference type="ARBA" id="ARBA00022448"/>
    </source>
</evidence>
<sequence length="475" mass="50871">MTDSRSPHLVQRRGFLRGALAAAVFVPLSSSLASCAMGGGGDENSAGEGGGEKSDKNPFGVGADTPLEVVIFDGGFGDEYAKAHAKLYNTSFPDAEVKLTSTQKIQQTLQPRFVGGNPPDVVDNSGADQMDINALITDGVIADLSDLLDAPSMDDPAVKVRDALVPGVEVAGTYNGKLMALNYVYTVYGMWYNQKLFDDKGWTVPKTWDDFMSVGDKIKSSGMAPWTYAGKYPYYMAWPLVGLIFNAGGAETVEKLQTLAEDAWTADPVVKSAKAFQQVVDNGWVLSGTAGLDHVQSQQQWLDGKAAFIPCGSWIENEMKDSIPEGFEMAVAPMPSVGADDKSPYGSLYANAGEPFIVAAKGKNPAGGKEYLRAMLSKEGAQKFAEATNSLTALKDAPLPSSAGAGLKSVQSVVKAAGDNTTSLFYDVRYPKLWDDLGNALGQFMTGKIKADEFCEQMQKKTDDTRNDPNITKYD</sequence>
<evidence type="ECO:0000313" key="7">
    <source>
        <dbReference type="EMBL" id="WGW12331.1"/>
    </source>
</evidence>
<feature type="chain" id="PRO_5047077288" evidence="6">
    <location>
        <begin position="37"/>
        <end position="475"/>
    </location>
</feature>
<evidence type="ECO:0000313" key="8">
    <source>
        <dbReference type="Proteomes" id="UP001209083"/>
    </source>
</evidence>
<dbReference type="InterPro" id="IPR006059">
    <property type="entry name" value="SBP"/>
</dbReference>
<dbReference type="EMBL" id="CP090958">
    <property type="protein sequence ID" value="WGW12331.1"/>
    <property type="molecule type" value="Genomic_DNA"/>
</dbReference>
<keyword evidence="3" id="KW-0813">Transport</keyword>
<dbReference type="SUPFAM" id="SSF53850">
    <property type="entry name" value="Periplasmic binding protein-like II"/>
    <property type="match status" value="1"/>
</dbReference>